<dbReference type="Proteomes" id="UP000320776">
    <property type="component" value="Chromosome"/>
</dbReference>
<evidence type="ECO:0000313" key="1">
    <source>
        <dbReference type="EMBL" id="QDR79218.1"/>
    </source>
</evidence>
<dbReference type="EMBL" id="CP036259">
    <property type="protein sequence ID" value="QDR79218.1"/>
    <property type="molecule type" value="Genomic_DNA"/>
</dbReference>
<protein>
    <submittedName>
        <fullName evidence="1">Uncharacterized protein</fullName>
    </submittedName>
</protein>
<gene>
    <name evidence="1" type="ORF">SPTER_04860</name>
</gene>
<dbReference type="RefSeq" id="WP_170233115.1">
    <property type="nucleotide sequence ID" value="NZ_CP036259.1"/>
</dbReference>
<keyword evidence="2" id="KW-1185">Reference proteome</keyword>
<reference evidence="1 2" key="1">
    <citation type="submission" date="2019-02" db="EMBL/GenBank/DDBJ databases">
        <title>Closed genome of Sporomusa termitida DSM 4440.</title>
        <authorList>
            <person name="Poehlein A."/>
            <person name="Daniel R."/>
        </authorList>
    </citation>
    <scope>NUCLEOTIDE SEQUENCE [LARGE SCALE GENOMIC DNA]</scope>
    <source>
        <strain evidence="1 2">DSM 4440</strain>
    </source>
</reference>
<proteinExistence type="predicted"/>
<accession>A0A517DPI4</accession>
<evidence type="ECO:0000313" key="2">
    <source>
        <dbReference type="Proteomes" id="UP000320776"/>
    </source>
</evidence>
<name>A0A517DPI4_9FIRM</name>
<organism evidence="1 2">
    <name type="scientific">Sporomusa termitida</name>
    <dbReference type="NCBI Taxonomy" id="2377"/>
    <lineage>
        <taxon>Bacteria</taxon>
        <taxon>Bacillati</taxon>
        <taxon>Bacillota</taxon>
        <taxon>Negativicutes</taxon>
        <taxon>Selenomonadales</taxon>
        <taxon>Sporomusaceae</taxon>
        <taxon>Sporomusa</taxon>
    </lineage>
</organism>
<dbReference type="KEGG" id="sted:SPTER_04860"/>
<dbReference type="AlphaFoldDB" id="A0A517DPI4"/>
<sequence>MNNQTQPLLVPFKCDKCGRVLAWTLPEATVCCKQCGKWINNTGEKSTEEPITA</sequence>